<dbReference type="EMBL" id="JAOTPL010000009">
    <property type="protein sequence ID" value="MCU7694397.1"/>
    <property type="molecule type" value="Genomic_DNA"/>
</dbReference>
<dbReference type="Proteomes" id="UP001209317">
    <property type="component" value="Unassembled WGS sequence"/>
</dbReference>
<organism evidence="3 4">
    <name type="scientific">Haoranjiania flava</name>
    <dbReference type="NCBI Taxonomy" id="1856322"/>
    <lineage>
        <taxon>Bacteria</taxon>
        <taxon>Pseudomonadati</taxon>
        <taxon>Bacteroidota</taxon>
        <taxon>Chitinophagia</taxon>
        <taxon>Chitinophagales</taxon>
        <taxon>Chitinophagaceae</taxon>
        <taxon>Haoranjiania</taxon>
    </lineage>
</organism>
<sequence>MTKIFLAIGLSLAAFFNVNAQHNHAQHGAATPPQSTSAASAKDKSPDEQIQALYIHYLGIKDALVADDQSKAASHANQFSQTASLISYRHLSEGNVNALRKDASAIADARDIAAQRKSFSNLSNNMAALAEKCKLSDKPVYQQYCPMAKAYWLSNEKEIKNPYYGSSMLTCGSVKKTF</sequence>
<gene>
    <name evidence="3" type="ORF">OD355_07695</name>
</gene>
<reference evidence="3" key="1">
    <citation type="submission" date="2022-10" db="EMBL/GenBank/DDBJ databases">
        <authorList>
            <person name="Kim H.S."/>
            <person name="Kim J.-S."/>
            <person name="Suh M.K."/>
            <person name="Eom M.K."/>
            <person name="Lee J.-S."/>
        </authorList>
    </citation>
    <scope>NUCLEOTIDE SEQUENCE</scope>
    <source>
        <strain evidence="3">LIP-5</strain>
    </source>
</reference>
<keyword evidence="1" id="KW-0732">Signal</keyword>
<dbReference type="InterPro" id="IPR021782">
    <property type="entry name" value="DUF3347"/>
</dbReference>
<keyword evidence="4" id="KW-1185">Reference proteome</keyword>
<evidence type="ECO:0000313" key="4">
    <source>
        <dbReference type="Proteomes" id="UP001209317"/>
    </source>
</evidence>
<dbReference type="Pfam" id="PF11827">
    <property type="entry name" value="DUF3347"/>
    <property type="match status" value="1"/>
</dbReference>
<evidence type="ECO:0000256" key="1">
    <source>
        <dbReference type="SAM" id="SignalP"/>
    </source>
</evidence>
<evidence type="ECO:0000259" key="2">
    <source>
        <dbReference type="Pfam" id="PF11827"/>
    </source>
</evidence>
<evidence type="ECO:0000313" key="3">
    <source>
        <dbReference type="EMBL" id="MCU7694397.1"/>
    </source>
</evidence>
<protein>
    <submittedName>
        <fullName evidence="3">DUF3347 domain-containing protein</fullName>
    </submittedName>
</protein>
<feature type="chain" id="PRO_5042071119" evidence="1">
    <location>
        <begin position="21"/>
        <end position="178"/>
    </location>
</feature>
<proteinExistence type="predicted"/>
<dbReference type="AlphaFoldDB" id="A0AAE3IRE3"/>
<feature type="domain" description="DUF3347" evidence="2">
    <location>
        <begin position="54"/>
        <end position="137"/>
    </location>
</feature>
<accession>A0AAE3IRE3</accession>
<name>A0AAE3IRE3_9BACT</name>
<comment type="caution">
    <text evidence="3">The sequence shown here is derived from an EMBL/GenBank/DDBJ whole genome shotgun (WGS) entry which is preliminary data.</text>
</comment>
<dbReference type="RefSeq" id="WP_263037883.1">
    <property type="nucleotide sequence ID" value="NZ_JAOTPL010000009.1"/>
</dbReference>
<feature type="signal peptide" evidence="1">
    <location>
        <begin position="1"/>
        <end position="20"/>
    </location>
</feature>